<name>A0A9J6DS62_RHIMP</name>
<dbReference type="EMBL" id="JABSTU010000007">
    <property type="protein sequence ID" value="KAH8024892.1"/>
    <property type="molecule type" value="Genomic_DNA"/>
</dbReference>
<gene>
    <name evidence="2" type="ORF">HPB51_002300</name>
</gene>
<reference evidence="2" key="1">
    <citation type="journal article" date="2020" name="Cell">
        <title>Large-Scale Comparative Analyses of Tick Genomes Elucidate Their Genetic Diversity and Vector Capacities.</title>
        <authorList>
            <consortium name="Tick Genome and Microbiome Consortium (TIGMIC)"/>
            <person name="Jia N."/>
            <person name="Wang J."/>
            <person name="Shi W."/>
            <person name="Du L."/>
            <person name="Sun Y."/>
            <person name="Zhan W."/>
            <person name="Jiang J.F."/>
            <person name="Wang Q."/>
            <person name="Zhang B."/>
            <person name="Ji P."/>
            <person name="Bell-Sakyi L."/>
            <person name="Cui X.M."/>
            <person name="Yuan T.T."/>
            <person name="Jiang B.G."/>
            <person name="Yang W.F."/>
            <person name="Lam T.T."/>
            <person name="Chang Q.C."/>
            <person name="Ding S.J."/>
            <person name="Wang X.J."/>
            <person name="Zhu J.G."/>
            <person name="Ruan X.D."/>
            <person name="Zhao L."/>
            <person name="Wei J.T."/>
            <person name="Ye R.Z."/>
            <person name="Que T.C."/>
            <person name="Du C.H."/>
            <person name="Zhou Y.H."/>
            <person name="Cheng J.X."/>
            <person name="Dai P.F."/>
            <person name="Guo W.B."/>
            <person name="Han X.H."/>
            <person name="Huang E.J."/>
            <person name="Li L.F."/>
            <person name="Wei W."/>
            <person name="Gao Y.C."/>
            <person name="Liu J.Z."/>
            <person name="Shao H.Z."/>
            <person name="Wang X."/>
            <person name="Wang C.C."/>
            <person name="Yang T.C."/>
            <person name="Huo Q.B."/>
            <person name="Li W."/>
            <person name="Chen H.Y."/>
            <person name="Chen S.E."/>
            <person name="Zhou L.G."/>
            <person name="Ni X.B."/>
            <person name="Tian J.H."/>
            <person name="Sheng Y."/>
            <person name="Liu T."/>
            <person name="Pan Y.S."/>
            <person name="Xia L.Y."/>
            <person name="Li J."/>
            <person name="Zhao F."/>
            <person name="Cao W.C."/>
        </authorList>
    </citation>
    <scope>NUCLEOTIDE SEQUENCE</scope>
    <source>
        <strain evidence="2">Rmic-2018</strain>
    </source>
</reference>
<evidence type="ECO:0000256" key="1">
    <source>
        <dbReference type="SAM" id="MobiDB-lite"/>
    </source>
</evidence>
<accession>A0A9J6DS62</accession>
<feature type="region of interest" description="Disordered" evidence="1">
    <location>
        <begin position="158"/>
        <end position="214"/>
    </location>
</feature>
<evidence type="ECO:0000313" key="3">
    <source>
        <dbReference type="Proteomes" id="UP000821866"/>
    </source>
</evidence>
<feature type="region of interest" description="Disordered" evidence="1">
    <location>
        <begin position="1"/>
        <end position="86"/>
    </location>
</feature>
<evidence type="ECO:0000313" key="2">
    <source>
        <dbReference type="EMBL" id="KAH8024892.1"/>
    </source>
</evidence>
<sequence>MVNQLQIGNCRADQNRTPREYAGSDEEEKLRTKHSTTSTTTRNELARRRARTPRHRKAKEPKALQSHHTKGKVGEGPVTDPDQNPVKKPFEKLLKIQSKLKATTEPRRGRNPCKGELCSHGLWVCCCTYKRRIRLRAGNNTDQTGAIANYAKVEGAKVKNPKHTESTNATPTASVASTRFRASETPVAEPVSGETPPHQRRAKENAEEQSDSTLEKVKETLQETFVGLQHQLMQMRTGPQQQMTQTQVEMPQMFNTLEVRVVQLKTCRKTPGP</sequence>
<organism evidence="2 3">
    <name type="scientific">Rhipicephalus microplus</name>
    <name type="common">Cattle tick</name>
    <name type="synonym">Boophilus microplus</name>
    <dbReference type="NCBI Taxonomy" id="6941"/>
    <lineage>
        <taxon>Eukaryota</taxon>
        <taxon>Metazoa</taxon>
        <taxon>Ecdysozoa</taxon>
        <taxon>Arthropoda</taxon>
        <taxon>Chelicerata</taxon>
        <taxon>Arachnida</taxon>
        <taxon>Acari</taxon>
        <taxon>Parasitiformes</taxon>
        <taxon>Ixodida</taxon>
        <taxon>Ixodoidea</taxon>
        <taxon>Ixodidae</taxon>
        <taxon>Rhipicephalinae</taxon>
        <taxon>Rhipicephalus</taxon>
        <taxon>Boophilus</taxon>
    </lineage>
</organism>
<feature type="compositionally biased region" description="Basic residues" evidence="1">
    <location>
        <begin position="48"/>
        <end position="71"/>
    </location>
</feature>
<protein>
    <submittedName>
        <fullName evidence="2">Uncharacterized protein</fullName>
    </submittedName>
</protein>
<keyword evidence="3" id="KW-1185">Reference proteome</keyword>
<reference evidence="2" key="2">
    <citation type="submission" date="2021-09" db="EMBL/GenBank/DDBJ databases">
        <authorList>
            <person name="Jia N."/>
            <person name="Wang J."/>
            <person name="Shi W."/>
            <person name="Du L."/>
            <person name="Sun Y."/>
            <person name="Zhan W."/>
            <person name="Jiang J."/>
            <person name="Wang Q."/>
            <person name="Zhang B."/>
            <person name="Ji P."/>
            <person name="Sakyi L.B."/>
            <person name="Cui X."/>
            <person name="Yuan T."/>
            <person name="Jiang B."/>
            <person name="Yang W."/>
            <person name="Lam T.T.-Y."/>
            <person name="Chang Q."/>
            <person name="Ding S."/>
            <person name="Wang X."/>
            <person name="Zhu J."/>
            <person name="Ruan X."/>
            <person name="Zhao L."/>
            <person name="Wei J."/>
            <person name="Que T."/>
            <person name="Du C."/>
            <person name="Cheng J."/>
            <person name="Dai P."/>
            <person name="Han X."/>
            <person name="Huang E."/>
            <person name="Gao Y."/>
            <person name="Liu J."/>
            <person name="Shao H."/>
            <person name="Ye R."/>
            <person name="Li L."/>
            <person name="Wei W."/>
            <person name="Wang X."/>
            <person name="Wang C."/>
            <person name="Huo Q."/>
            <person name="Li W."/>
            <person name="Guo W."/>
            <person name="Chen H."/>
            <person name="Chen S."/>
            <person name="Zhou L."/>
            <person name="Zhou L."/>
            <person name="Ni X."/>
            <person name="Tian J."/>
            <person name="Zhou Y."/>
            <person name="Sheng Y."/>
            <person name="Liu T."/>
            <person name="Pan Y."/>
            <person name="Xia L."/>
            <person name="Li J."/>
            <person name="Zhao F."/>
            <person name="Cao W."/>
        </authorList>
    </citation>
    <scope>NUCLEOTIDE SEQUENCE</scope>
    <source>
        <strain evidence="2">Rmic-2018</strain>
        <tissue evidence="2">Larvae</tissue>
    </source>
</reference>
<proteinExistence type="predicted"/>
<dbReference type="AlphaFoldDB" id="A0A9J6DS62"/>
<dbReference type="Proteomes" id="UP000821866">
    <property type="component" value="Unassembled WGS sequence"/>
</dbReference>
<feature type="compositionally biased region" description="Polar residues" evidence="1">
    <location>
        <begin position="166"/>
        <end position="177"/>
    </location>
</feature>
<comment type="caution">
    <text evidence="2">The sequence shown here is derived from an EMBL/GenBank/DDBJ whole genome shotgun (WGS) entry which is preliminary data.</text>
</comment>